<evidence type="ECO:0000256" key="3">
    <source>
        <dbReference type="ARBA" id="ARBA00023085"/>
    </source>
</evidence>
<evidence type="ECO:0000256" key="4">
    <source>
        <dbReference type="SAM" id="SignalP"/>
    </source>
</evidence>
<protein>
    <submittedName>
        <fullName evidence="6">Pectinesterase</fullName>
    </submittedName>
</protein>
<reference evidence="6 7" key="1">
    <citation type="submission" date="2016-11" db="EMBL/GenBank/DDBJ databases">
        <authorList>
            <person name="Jaros S."/>
            <person name="Januszkiewicz K."/>
            <person name="Wedrychowicz H."/>
        </authorList>
    </citation>
    <scope>NUCLEOTIDE SEQUENCE [LARGE SCALE GENOMIC DNA]</scope>
    <source>
        <strain evidence="6 7">DSM 27406</strain>
    </source>
</reference>
<dbReference type="SUPFAM" id="SSF51126">
    <property type="entry name" value="Pectin lyase-like"/>
    <property type="match status" value="1"/>
</dbReference>
<evidence type="ECO:0000256" key="1">
    <source>
        <dbReference type="ARBA" id="ARBA00008891"/>
    </source>
</evidence>
<accession>A0A1M7JFL6</accession>
<name>A0A1M7JFL6_9BACT</name>
<feature type="chain" id="PRO_5012025749" evidence="4">
    <location>
        <begin position="21"/>
        <end position="338"/>
    </location>
</feature>
<evidence type="ECO:0000313" key="6">
    <source>
        <dbReference type="EMBL" id="SHM51337.1"/>
    </source>
</evidence>
<dbReference type="AlphaFoldDB" id="A0A1M7JFL6"/>
<gene>
    <name evidence="6" type="ORF">SAMN05444266_108332</name>
</gene>
<evidence type="ECO:0000259" key="5">
    <source>
        <dbReference type="Pfam" id="PF01095"/>
    </source>
</evidence>
<dbReference type="InterPro" id="IPR011050">
    <property type="entry name" value="Pectin_lyase_fold/virulence"/>
</dbReference>
<dbReference type="Pfam" id="PF01095">
    <property type="entry name" value="Pectinesterase"/>
    <property type="match status" value="1"/>
</dbReference>
<dbReference type="EMBL" id="FRBL01000008">
    <property type="protein sequence ID" value="SHM51337.1"/>
    <property type="molecule type" value="Genomic_DNA"/>
</dbReference>
<keyword evidence="4" id="KW-0732">Signal</keyword>
<dbReference type="Gene3D" id="2.160.20.10">
    <property type="entry name" value="Single-stranded right-handed beta-helix, Pectin lyase-like"/>
    <property type="match status" value="1"/>
</dbReference>
<dbReference type="GO" id="GO:0009279">
    <property type="term" value="C:cell outer membrane"/>
    <property type="evidence" value="ECO:0007669"/>
    <property type="project" value="TreeGrafter"/>
</dbReference>
<evidence type="ECO:0000256" key="2">
    <source>
        <dbReference type="ARBA" id="ARBA00022801"/>
    </source>
</evidence>
<dbReference type="GO" id="GO:0030599">
    <property type="term" value="F:pectinesterase activity"/>
    <property type="evidence" value="ECO:0007669"/>
    <property type="project" value="InterPro"/>
</dbReference>
<feature type="signal peptide" evidence="4">
    <location>
        <begin position="1"/>
        <end position="20"/>
    </location>
</feature>
<keyword evidence="3" id="KW-0063">Aspartyl esterase</keyword>
<comment type="similarity">
    <text evidence="1">Belongs to the pectinesterase family.</text>
</comment>
<dbReference type="PANTHER" id="PTHR31321:SF57">
    <property type="entry name" value="PECTINESTERASE 53-RELATED"/>
    <property type="match status" value="1"/>
</dbReference>
<dbReference type="Proteomes" id="UP000184420">
    <property type="component" value="Unassembled WGS sequence"/>
</dbReference>
<feature type="domain" description="Pectinesterase catalytic" evidence="5">
    <location>
        <begin position="23"/>
        <end position="332"/>
    </location>
</feature>
<dbReference type="GO" id="GO:0042545">
    <property type="term" value="P:cell wall modification"/>
    <property type="evidence" value="ECO:0007669"/>
    <property type="project" value="InterPro"/>
</dbReference>
<sequence length="338" mass="37264">MKRMIAAGMLMLLCCFTAAAKKLVVAKDGSGDYTSIQQAINAASDETIIYIKNGIYSEEKLIVPVGKNHIKMVGESRDQTIISYHMYDCNSPESGNKCPAASWALWQDHADLIRTSATLTILGNDFTAENLTISNTAGPVGQAQALTLRGDRIIFRKCNILGYQDTVYAAADGMRSYFDQCLILGRTDYIYGGGIGYFQSCEIRSYGGGWITAPSTPGNQQYGFVFNNCKFTYAAASPRTGDDGRLIALGRPWHHYPKVAILHSELGAEIDPKGWPTTWRMPYAATSDSLHLYEYNNKGKGADMQERAGWAGVKSLTRKESVAYAKEEVLKGEDNWRP</sequence>
<dbReference type="InterPro" id="IPR012334">
    <property type="entry name" value="Pectin_lyas_fold"/>
</dbReference>
<organism evidence="6 7">
    <name type="scientific">Chitinophaga jiangningensis</name>
    <dbReference type="NCBI Taxonomy" id="1419482"/>
    <lineage>
        <taxon>Bacteria</taxon>
        <taxon>Pseudomonadati</taxon>
        <taxon>Bacteroidota</taxon>
        <taxon>Chitinophagia</taxon>
        <taxon>Chitinophagales</taxon>
        <taxon>Chitinophagaceae</taxon>
        <taxon>Chitinophaga</taxon>
    </lineage>
</organism>
<dbReference type="InterPro" id="IPR000070">
    <property type="entry name" value="Pectinesterase_cat"/>
</dbReference>
<dbReference type="RefSeq" id="WP_083550573.1">
    <property type="nucleotide sequence ID" value="NZ_FRBL01000008.1"/>
</dbReference>
<dbReference type="OrthoDB" id="1282968at2"/>
<dbReference type="PANTHER" id="PTHR31321">
    <property type="entry name" value="ACYL-COA THIOESTER HYDROLASE YBHC-RELATED"/>
    <property type="match status" value="1"/>
</dbReference>
<dbReference type="STRING" id="1419482.SAMN05444266_108332"/>
<proteinExistence type="inferred from homology"/>
<keyword evidence="2" id="KW-0378">Hydrolase</keyword>
<keyword evidence="7" id="KW-1185">Reference proteome</keyword>
<evidence type="ECO:0000313" key="7">
    <source>
        <dbReference type="Proteomes" id="UP000184420"/>
    </source>
</evidence>